<protein>
    <recommendedName>
        <fullName evidence="3">ESX-1 secretion-associated protein</fullName>
    </recommendedName>
</protein>
<evidence type="ECO:0000313" key="2">
    <source>
        <dbReference type="Proteomes" id="UP000371041"/>
    </source>
</evidence>
<sequence length="99" mass="10151">MTQAGYNMGALEDCRSTVDSKAGPAGAVGDGFEAGPVDVAVFGELDAAGRMAAAVASLDEAGKREFDKAEQVLRSASGALDAVRTSVEATDDEARRSFH</sequence>
<evidence type="ECO:0000313" key="1">
    <source>
        <dbReference type="EMBL" id="QGK71789.1"/>
    </source>
</evidence>
<proteinExistence type="predicted"/>
<dbReference type="RefSeq" id="WP_154078357.1">
    <property type="nucleotide sequence ID" value="NZ_CP045929.1"/>
</dbReference>
<dbReference type="EMBL" id="CP045929">
    <property type="protein sequence ID" value="QGK71789.1"/>
    <property type="molecule type" value="Genomic_DNA"/>
</dbReference>
<accession>A0A5Q3QK20</accession>
<keyword evidence="2" id="KW-1185">Reference proteome</keyword>
<evidence type="ECO:0008006" key="3">
    <source>
        <dbReference type="Google" id="ProtNLM"/>
    </source>
</evidence>
<dbReference type="AlphaFoldDB" id="A0A5Q3QK20"/>
<organism evidence="1 2">
    <name type="scientific">Allosaccharopolyspora coralli</name>
    <dbReference type="NCBI Taxonomy" id="2665642"/>
    <lineage>
        <taxon>Bacteria</taxon>
        <taxon>Bacillati</taxon>
        <taxon>Actinomycetota</taxon>
        <taxon>Actinomycetes</taxon>
        <taxon>Pseudonocardiales</taxon>
        <taxon>Pseudonocardiaceae</taxon>
        <taxon>Allosaccharopolyspora</taxon>
    </lineage>
</organism>
<reference evidence="2" key="1">
    <citation type="submission" date="2019-11" db="EMBL/GenBank/DDBJ databases">
        <title>The complete genome sequence of Saccharopolyspora sp. E2A.</title>
        <authorList>
            <person name="Zhang G."/>
        </authorList>
    </citation>
    <scope>NUCLEOTIDE SEQUENCE [LARGE SCALE GENOMIC DNA]</scope>
    <source>
        <strain evidence="2">E2A</strain>
    </source>
</reference>
<gene>
    <name evidence="1" type="ORF">GIY23_21745</name>
</gene>
<dbReference type="KEGG" id="sace:GIY23_21745"/>
<name>A0A5Q3QK20_9PSEU</name>
<dbReference type="Proteomes" id="UP000371041">
    <property type="component" value="Chromosome"/>
</dbReference>